<protein>
    <submittedName>
        <fullName evidence="2">PH domain-containing protein</fullName>
    </submittedName>
</protein>
<dbReference type="AlphaFoldDB" id="A0A1H9UIC2"/>
<dbReference type="Proteomes" id="UP000198948">
    <property type="component" value="Unassembled WGS sequence"/>
</dbReference>
<evidence type="ECO:0000313" key="3">
    <source>
        <dbReference type="Proteomes" id="UP000198948"/>
    </source>
</evidence>
<accession>A0A1H9UIC2</accession>
<organism evidence="2 3">
    <name type="scientific">Isobaculum melis</name>
    <dbReference type="NCBI Taxonomy" id="142588"/>
    <lineage>
        <taxon>Bacteria</taxon>
        <taxon>Bacillati</taxon>
        <taxon>Bacillota</taxon>
        <taxon>Bacilli</taxon>
        <taxon>Lactobacillales</taxon>
        <taxon>Carnobacteriaceae</taxon>
        <taxon>Isobaculum</taxon>
    </lineage>
</organism>
<proteinExistence type="predicted"/>
<evidence type="ECO:0000313" key="2">
    <source>
        <dbReference type="EMBL" id="SES09215.1"/>
    </source>
</evidence>
<keyword evidence="3" id="KW-1185">Reference proteome</keyword>
<dbReference type="InterPro" id="IPR039519">
    <property type="entry name" value="YokE-like_PH"/>
</dbReference>
<gene>
    <name evidence="2" type="ORF">SAMN04488559_1329</name>
</gene>
<dbReference type="RefSeq" id="WP_092654262.1">
    <property type="nucleotide sequence ID" value="NZ_FOHA01000032.1"/>
</dbReference>
<evidence type="ECO:0000259" key="1">
    <source>
        <dbReference type="Pfam" id="PF14470"/>
    </source>
</evidence>
<feature type="domain" description="YokE-like PH" evidence="1">
    <location>
        <begin position="21"/>
        <end position="116"/>
    </location>
</feature>
<dbReference type="Pfam" id="PF14470">
    <property type="entry name" value="bPH_3"/>
    <property type="match status" value="1"/>
</dbReference>
<reference evidence="2 3" key="1">
    <citation type="submission" date="2016-10" db="EMBL/GenBank/DDBJ databases">
        <authorList>
            <person name="de Groot N.N."/>
        </authorList>
    </citation>
    <scope>NUCLEOTIDE SEQUENCE [LARGE SCALE GENOMIC DNA]</scope>
    <source>
        <strain evidence="2 3">DSM 13760</strain>
    </source>
</reference>
<sequence>MIDKKNKKLVNKLMQADPHINPTEKIYEAVLGTLQATLIGTTIIKKGIFIATDQNLYFFRKYFSGYECEVFPYEEITFKDIGNRLSGHRIIFYANHTKIVISQIKSGDIKGFMERLEKQTVTEANENLTENTYELILDEEKGKSIVEYLKALKELVEMDIVTQEDFNEVKKKTLGLPSKKA</sequence>
<dbReference type="EMBL" id="FOHA01000032">
    <property type="protein sequence ID" value="SES09215.1"/>
    <property type="molecule type" value="Genomic_DNA"/>
</dbReference>
<name>A0A1H9UIC2_9LACT</name>